<keyword evidence="2" id="KW-1185">Reference proteome</keyword>
<dbReference type="Proteomes" id="UP000788993">
    <property type="component" value="Unassembled WGS sequence"/>
</dbReference>
<organism evidence="1 2">
    <name type="scientific">Ogataea polymorpha</name>
    <dbReference type="NCBI Taxonomy" id="460523"/>
    <lineage>
        <taxon>Eukaryota</taxon>
        <taxon>Fungi</taxon>
        <taxon>Dikarya</taxon>
        <taxon>Ascomycota</taxon>
        <taxon>Saccharomycotina</taxon>
        <taxon>Pichiomycetes</taxon>
        <taxon>Pichiales</taxon>
        <taxon>Pichiaceae</taxon>
        <taxon>Ogataea</taxon>
    </lineage>
</organism>
<evidence type="ECO:0000313" key="2">
    <source>
        <dbReference type="Proteomes" id="UP000788993"/>
    </source>
</evidence>
<accession>A0A9P8PR78</accession>
<comment type="caution">
    <text evidence="1">The sequence shown here is derived from an EMBL/GenBank/DDBJ whole genome shotgun (WGS) entry which is preliminary data.</text>
</comment>
<dbReference type="AlphaFoldDB" id="A0A9P8PR78"/>
<protein>
    <submittedName>
        <fullName evidence="1">Uncharacterized protein</fullName>
    </submittedName>
</protein>
<reference evidence="1" key="1">
    <citation type="journal article" date="2021" name="Open Biol.">
        <title>Shared evolutionary footprints suggest mitochondrial oxidative damage underlies multiple complex I losses in fungi.</title>
        <authorList>
            <person name="Schikora-Tamarit M.A."/>
            <person name="Marcet-Houben M."/>
            <person name="Nosek J."/>
            <person name="Gabaldon T."/>
        </authorList>
    </citation>
    <scope>NUCLEOTIDE SEQUENCE</scope>
    <source>
        <strain evidence="1">NCAIM Y.01608</strain>
    </source>
</reference>
<gene>
    <name evidence="1" type="ORF">OGATHE_001101</name>
</gene>
<name>A0A9P8PR78_9ASCO</name>
<dbReference type="EMBL" id="JAEUBD010000146">
    <property type="protein sequence ID" value="KAH3676612.1"/>
    <property type="molecule type" value="Genomic_DNA"/>
</dbReference>
<proteinExistence type="predicted"/>
<evidence type="ECO:0000313" key="1">
    <source>
        <dbReference type="EMBL" id="KAH3676612.1"/>
    </source>
</evidence>
<reference evidence="1" key="2">
    <citation type="submission" date="2021-01" db="EMBL/GenBank/DDBJ databases">
        <authorList>
            <person name="Schikora-Tamarit M.A."/>
        </authorList>
    </citation>
    <scope>NUCLEOTIDE SEQUENCE</scope>
    <source>
        <strain evidence="1">NCAIM Y.01608</strain>
    </source>
</reference>
<sequence length="394" mass="44238">MHSGSHVRLLLTDELLQLEKLDNALDVRGKEIGGRLGEVLVRHVTRVFLQIQSDRGARRARTGESDHKPQARVELHVQTLFARDRAVKVGVREVGGFNDLTGAPYRRADELLALIDLVLQQINHLRCISAIALLQVQPGHNGPQSVLLSDVVRASTERFFSADGQFLGVEKRTEKLPSGRHLVDIQALGLGNKVECSRGRHRSRQAVDAVFLEVWDALCVLRNDSNRVSRGDKSSSSVDHVSISISIRSRTKCNIFSVHSVHQRPCRIEQNFEALRRLFSNKRPDEVQVENLLDHRHIRSGGINDLDFQLPIRLCSNSRQIHLRQVLHNLVGLQFQRGLVDLVGDRLRGRSSIAQVILDSTVVVWSSRVVRRSQNDTSGHLLAVAVRTVRSDDP</sequence>